<evidence type="ECO:0000313" key="4">
    <source>
        <dbReference type="Proteomes" id="UP000280346"/>
    </source>
</evidence>
<organism evidence="3 4">
    <name type="scientific">Azospirillum doebereinerae</name>
    <dbReference type="NCBI Taxonomy" id="92933"/>
    <lineage>
        <taxon>Bacteria</taxon>
        <taxon>Pseudomonadati</taxon>
        <taxon>Pseudomonadota</taxon>
        <taxon>Alphaproteobacteria</taxon>
        <taxon>Rhodospirillales</taxon>
        <taxon>Azospirillaceae</taxon>
        <taxon>Azospirillum</taxon>
    </lineage>
</organism>
<accession>A0A433J8A7</accession>
<dbReference type="OrthoDB" id="9984967at2"/>
<comment type="caution">
    <text evidence="3">The sequence shown here is derived from an EMBL/GenBank/DDBJ whole genome shotgun (WGS) entry which is preliminary data.</text>
</comment>
<dbReference type="EMBL" id="RZIJ01000010">
    <property type="protein sequence ID" value="RUQ70237.1"/>
    <property type="molecule type" value="Genomic_DNA"/>
</dbReference>
<evidence type="ECO:0000313" key="3">
    <source>
        <dbReference type="EMBL" id="RUQ70237.1"/>
    </source>
</evidence>
<protein>
    <submittedName>
        <fullName evidence="3">Uncharacterized protein</fullName>
    </submittedName>
</protein>
<dbReference type="Proteomes" id="UP000280346">
    <property type="component" value="Unassembled WGS sequence"/>
</dbReference>
<evidence type="ECO:0000256" key="2">
    <source>
        <dbReference type="SAM" id="Phobius"/>
    </source>
</evidence>
<gene>
    <name evidence="3" type="ORF">EJ913_14675</name>
</gene>
<keyword evidence="4" id="KW-1185">Reference proteome</keyword>
<dbReference type="AlphaFoldDB" id="A0A433J8A7"/>
<sequence>MTSTIILPPEHETGQSTMVPSAVLHGGSGAPAHNGGRGTPFPEPRVDKLRGLRLVALWTTLTLGAWAVLGGAGYGLYVVVHSFLL</sequence>
<keyword evidence="2" id="KW-0472">Membrane</keyword>
<feature type="region of interest" description="Disordered" evidence="1">
    <location>
        <begin position="20"/>
        <end position="43"/>
    </location>
</feature>
<keyword evidence="2" id="KW-1133">Transmembrane helix</keyword>
<keyword evidence="2" id="KW-0812">Transmembrane</keyword>
<proteinExistence type="predicted"/>
<feature type="transmembrane region" description="Helical" evidence="2">
    <location>
        <begin position="55"/>
        <end position="80"/>
    </location>
</feature>
<dbReference type="RefSeq" id="WP_126999096.1">
    <property type="nucleotide sequence ID" value="NZ_CP173190.1"/>
</dbReference>
<evidence type="ECO:0000256" key="1">
    <source>
        <dbReference type="SAM" id="MobiDB-lite"/>
    </source>
</evidence>
<name>A0A433J8A7_9PROT</name>
<reference evidence="3 4" key="1">
    <citation type="submission" date="2018-12" db="EMBL/GenBank/DDBJ databases">
        <authorList>
            <person name="Yang Y."/>
        </authorList>
    </citation>
    <scope>NUCLEOTIDE SEQUENCE [LARGE SCALE GENOMIC DNA]</scope>
    <source>
        <strain evidence="3 4">GSF71</strain>
    </source>
</reference>